<dbReference type="Proteomes" id="UP000182983">
    <property type="component" value="Unassembled WGS sequence"/>
</dbReference>
<dbReference type="RefSeq" id="WP_074765977.1">
    <property type="nucleotide sequence ID" value="NZ_FNWO01000003.1"/>
</dbReference>
<accession>A0A1H6H812</accession>
<dbReference type="PANTHER" id="PTHR36925:SF1">
    <property type="entry name" value="COBALT-PRECORRIN-6A REDUCTASE"/>
    <property type="match status" value="1"/>
</dbReference>
<proteinExistence type="predicted"/>
<protein>
    <submittedName>
        <fullName evidence="4">Precorrin-6A/cobalt-precorrin-6A reductase</fullName>
    </submittedName>
</protein>
<dbReference type="NCBIfam" id="NF005968">
    <property type="entry name" value="PRK08057.1-2"/>
    <property type="match status" value="1"/>
</dbReference>
<dbReference type="PANTHER" id="PTHR36925">
    <property type="entry name" value="COBALT-PRECORRIN-6A REDUCTASE"/>
    <property type="match status" value="1"/>
</dbReference>
<dbReference type="AlphaFoldDB" id="A0A1H6H812"/>
<evidence type="ECO:0000256" key="3">
    <source>
        <dbReference type="ARBA" id="ARBA00023002"/>
    </source>
</evidence>
<dbReference type="NCBIfam" id="TIGR00715">
    <property type="entry name" value="precor6x_red"/>
    <property type="match status" value="1"/>
</dbReference>
<keyword evidence="3" id="KW-0560">Oxidoreductase</keyword>
<evidence type="ECO:0000256" key="1">
    <source>
        <dbReference type="ARBA" id="ARBA00004953"/>
    </source>
</evidence>
<name>A0A1H6H812_MAGFU</name>
<dbReference type="InterPro" id="IPR003723">
    <property type="entry name" value="Precorrin-6x_reduct"/>
</dbReference>
<organism evidence="4 5">
    <name type="scientific">Magnetospirillum fulvum</name>
    <name type="common">Rhodospirillum fulvum</name>
    <dbReference type="NCBI Taxonomy" id="1082"/>
    <lineage>
        <taxon>Bacteria</taxon>
        <taxon>Pseudomonadati</taxon>
        <taxon>Pseudomonadota</taxon>
        <taxon>Alphaproteobacteria</taxon>
        <taxon>Rhodospirillales</taxon>
        <taxon>Rhodospirillaceae</taxon>
        <taxon>Magnetospirillum</taxon>
    </lineage>
</organism>
<dbReference type="GO" id="GO:0009236">
    <property type="term" value="P:cobalamin biosynthetic process"/>
    <property type="evidence" value="ECO:0007669"/>
    <property type="project" value="UniProtKB-UniPathway"/>
</dbReference>
<reference evidence="5" key="1">
    <citation type="submission" date="2016-10" db="EMBL/GenBank/DDBJ databases">
        <authorList>
            <person name="Varghese N."/>
            <person name="Submissions S."/>
        </authorList>
    </citation>
    <scope>NUCLEOTIDE SEQUENCE [LARGE SCALE GENOMIC DNA]</scope>
    <source>
        <strain evidence="5">DSM 13234</strain>
    </source>
</reference>
<sequence length="252" mass="27045">MSVEVLILGGTTEGYALAAALADRSGFTPVSSLAGRTASPRRPAGEVRIGGFGGPEGLEAWLRARPTVAAVIDATHPFASRMGWNAAAACAACGLPLLRLERPAWQTVPGDHWDEVEDWEQAAALVAARSRRVLLALGRQELEPFARLDDVWFLIRSVDRPEPMPPFAQAEILLARGPFGLEDERTLLSSHRIDTIVCKNSGGTATESKLAAARALGVRVVMRRRPRRPDLPTVGTVAEAMAWLEATIPAEG</sequence>
<dbReference type="UniPathway" id="UPA00148"/>
<dbReference type="EMBL" id="FNWO01000003">
    <property type="protein sequence ID" value="SEH30355.1"/>
    <property type="molecule type" value="Genomic_DNA"/>
</dbReference>
<comment type="pathway">
    <text evidence="1">Cofactor biosynthesis; adenosylcobalamin biosynthesis.</text>
</comment>
<keyword evidence="5" id="KW-1185">Reference proteome</keyword>
<dbReference type="Pfam" id="PF02571">
    <property type="entry name" value="CbiJ"/>
    <property type="match status" value="1"/>
</dbReference>
<dbReference type="GO" id="GO:0016994">
    <property type="term" value="F:precorrin-6A reductase activity"/>
    <property type="evidence" value="ECO:0007669"/>
    <property type="project" value="InterPro"/>
</dbReference>
<evidence type="ECO:0000313" key="5">
    <source>
        <dbReference type="Proteomes" id="UP000182983"/>
    </source>
</evidence>
<evidence type="ECO:0000256" key="2">
    <source>
        <dbReference type="ARBA" id="ARBA00022573"/>
    </source>
</evidence>
<gene>
    <name evidence="4" type="ORF">SAMN04244559_00898</name>
</gene>
<dbReference type="PROSITE" id="PS51014">
    <property type="entry name" value="COBK_CBIJ"/>
    <property type="match status" value="1"/>
</dbReference>
<evidence type="ECO:0000313" key="4">
    <source>
        <dbReference type="EMBL" id="SEH30355.1"/>
    </source>
</evidence>
<keyword evidence="2" id="KW-0169">Cobalamin biosynthesis</keyword>
<dbReference type="OrthoDB" id="5183775at2"/>